<dbReference type="GO" id="GO:0030729">
    <property type="term" value="F:acetoacetate-CoA ligase activity"/>
    <property type="evidence" value="ECO:0007669"/>
    <property type="project" value="InterPro"/>
</dbReference>
<dbReference type="NCBIfam" id="NF002937">
    <property type="entry name" value="PRK03584.1"/>
    <property type="match status" value="1"/>
</dbReference>
<keyword evidence="3" id="KW-0547">Nucleotide-binding</keyword>
<dbReference type="SUPFAM" id="SSF56801">
    <property type="entry name" value="Acetyl-CoA synthetase-like"/>
    <property type="match status" value="1"/>
</dbReference>
<dbReference type="OrthoDB" id="10253869at2759"/>
<feature type="domain" description="Acetyl-coenzyme A synthetase N-terminal" evidence="6">
    <location>
        <begin position="51"/>
        <end position="107"/>
    </location>
</feature>
<dbReference type="Pfam" id="PF16177">
    <property type="entry name" value="ACAS_N"/>
    <property type="match status" value="1"/>
</dbReference>
<dbReference type="PANTHER" id="PTHR42921">
    <property type="entry name" value="ACETOACETYL-COA SYNTHETASE"/>
    <property type="match status" value="1"/>
</dbReference>
<dbReference type="InterPro" id="IPR045851">
    <property type="entry name" value="AMP-bd_C_sf"/>
</dbReference>
<name>A0A9P5XJW9_9AGAR</name>
<dbReference type="PANTHER" id="PTHR42921:SF1">
    <property type="entry name" value="ACETOACETYL-COA SYNTHETASE"/>
    <property type="match status" value="1"/>
</dbReference>
<organism evidence="7 8">
    <name type="scientific">Macrolepiota fuliginosa MF-IS2</name>
    <dbReference type="NCBI Taxonomy" id="1400762"/>
    <lineage>
        <taxon>Eukaryota</taxon>
        <taxon>Fungi</taxon>
        <taxon>Dikarya</taxon>
        <taxon>Basidiomycota</taxon>
        <taxon>Agaricomycotina</taxon>
        <taxon>Agaricomycetes</taxon>
        <taxon>Agaricomycetidae</taxon>
        <taxon>Agaricales</taxon>
        <taxon>Agaricineae</taxon>
        <taxon>Agaricaceae</taxon>
        <taxon>Macrolepiota</taxon>
    </lineage>
</organism>
<dbReference type="InterPro" id="IPR000873">
    <property type="entry name" value="AMP-dep_synth/lig_dom"/>
</dbReference>
<reference evidence="7" key="1">
    <citation type="submission" date="2020-11" db="EMBL/GenBank/DDBJ databases">
        <authorList>
            <consortium name="DOE Joint Genome Institute"/>
            <person name="Ahrendt S."/>
            <person name="Riley R."/>
            <person name="Andreopoulos W."/>
            <person name="Labutti K."/>
            <person name="Pangilinan J."/>
            <person name="Ruiz-Duenas F.J."/>
            <person name="Barrasa J.M."/>
            <person name="Sanchez-Garcia M."/>
            <person name="Camarero S."/>
            <person name="Miyauchi S."/>
            <person name="Serrano A."/>
            <person name="Linde D."/>
            <person name="Babiker R."/>
            <person name="Drula E."/>
            <person name="Ayuso-Fernandez I."/>
            <person name="Pacheco R."/>
            <person name="Padilla G."/>
            <person name="Ferreira P."/>
            <person name="Barriuso J."/>
            <person name="Kellner H."/>
            <person name="Castanera R."/>
            <person name="Alfaro M."/>
            <person name="Ramirez L."/>
            <person name="Pisabarro A.G."/>
            <person name="Kuo A."/>
            <person name="Tritt A."/>
            <person name="Lipzen A."/>
            <person name="He G."/>
            <person name="Yan M."/>
            <person name="Ng V."/>
            <person name="Cullen D."/>
            <person name="Martin F."/>
            <person name="Rosso M.-N."/>
            <person name="Henrissat B."/>
            <person name="Hibbett D."/>
            <person name="Martinez A.T."/>
            <person name="Grigoriev I.V."/>
        </authorList>
    </citation>
    <scope>NUCLEOTIDE SEQUENCE</scope>
    <source>
        <strain evidence="7">MF-IS2</strain>
    </source>
</reference>
<comment type="similarity">
    <text evidence="1">Belongs to the ATP-dependent AMP-binding enzyme family.</text>
</comment>
<evidence type="ECO:0000256" key="3">
    <source>
        <dbReference type="ARBA" id="ARBA00022741"/>
    </source>
</evidence>
<dbReference type="InterPro" id="IPR005914">
    <property type="entry name" value="Acac_CoA_synth"/>
</dbReference>
<evidence type="ECO:0000256" key="4">
    <source>
        <dbReference type="ARBA" id="ARBA00022840"/>
    </source>
</evidence>
<keyword evidence="4" id="KW-0067">ATP-binding</keyword>
<dbReference type="NCBIfam" id="TIGR01217">
    <property type="entry name" value="ac_ac_CoA_syn"/>
    <property type="match status" value="1"/>
</dbReference>
<dbReference type="PROSITE" id="PS00455">
    <property type="entry name" value="AMP_BINDING"/>
    <property type="match status" value="1"/>
</dbReference>
<feature type="domain" description="AMP-dependent synthetase/ligase" evidence="5">
    <location>
        <begin position="134"/>
        <end position="501"/>
    </location>
</feature>
<dbReference type="InterPro" id="IPR042099">
    <property type="entry name" value="ANL_N_sf"/>
</dbReference>
<comment type="caution">
    <text evidence="7">The sequence shown here is derived from an EMBL/GenBank/DDBJ whole genome shotgun (WGS) entry which is preliminary data.</text>
</comment>
<proteinExistence type="inferred from homology"/>
<dbReference type="Gene3D" id="3.40.50.12780">
    <property type="entry name" value="N-terminal domain of ligase-like"/>
    <property type="match status" value="1"/>
</dbReference>
<dbReference type="GO" id="GO:0005524">
    <property type="term" value="F:ATP binding"/>
    <property type="evidence" value="ECO:0007669"/>
    <property type="project" value="UniProtKB-KW"/>
</dbReference>
<sequence>MSAHFFLPNTHQHMPQQANAPLYQLPNPGITPTFQFLNLANRTFSLDLRDYHDLYTWSTHNIDKFWNLVWEYTNIIGHKGDHIVDNSALPSANPPWFKDARLNWAENMLHCRSSAKIALIQATEPTCENTLPHLRQCSYADLYELVSALVSALLQHGVRPGDRVASYSSNCIENVAACLATTAIGGIWVSAAADFGSEGVLERFEQVKPIIIFAVDAVVYNQKVHHHLPKLSQLLAGLSITAKVVIIHAIPQPEDRSRWEPGWFGWDSFLEEGRKNKLGITPQGEIEWNRLPFDAPLWILFSSGTTGKPKPIVHRAGGMLIQAKKEFAICGNLRPEDVFFYYTTTGWMMWNFLASGLSSGSTLVLYDGSPLRDPSLLWGLVDTLGITIFGTSAKYLDQLSKVYRPRDHHKLSTLHHIYSTGSPLAPPLFDYVYDHIHPGVLLGSITGGTDICSLFAGMNTALPVYRGEIQCRMLGMAIESFSPMGEQNPPDEEGELVCVKPFPCMPLGFWPLSGFGNDEDVAAAKTRFQQAYFAEYEGVWYHGDHVVITRSKSGNGGGLIMLGRSDGVLNPGGIRFGSSEIYDVLDICFSNVANSGMFLMDSLAVGQKIDGGVDERVVLFVKLLHRQALSDELEQRIRGEIRARRSPRHVPARVIQVPDIPYTLNGKRVEVLVKKIINGAPLSSVNPATLSNPECLGFYRDVGEALRQEVA</sequence>
<evidence type="ECO:0000313" key="8">
    <source>
        <dbReference type="Proteomes" id="UP000807342"/>
    </source>
</evidence>
<evidence type="ECO:0000256" key="1">
    <source>
        <dbReference type="ARBA" id="ARBA00006432"/>
    </source>
</evidence>
<dbReference type="InterPro" id="IPR020845">
    <property type="entry name" value="AMP-binding_CS"/>
</dbReference>
<keyword evidence="8" id="KW-1185">Reference proteome</keyword>
<protein>
    <submittedName>
        <fullName evidence="7">Acetoacetyl-CoA synthetase</fullName>
    </submittedName>
</protein>
<evidence type="ECO:0000256" key="2">
    <source>
        <dbReference type="ARBA" id="ARBA00022598"/>
    </source>
</evidence>
<accession>A0A9P5XJW9</accession>
<dbReference type="InterPro" id="IPR032387">
    <property type="entry name" value="ACAS_N"/>
</dbReference>
<dbReference type="EMBL" id="MU151081">
    <property type="protein sequence ID" value="KAF9451737.1"/>
    <property type="molecule type" value="Genomic_DNA"/>
</dbReference>
<dbReference type="Proteomes" id="UP000807342">
    <property type="component" value="Unassembled WGS sequence"/>
</dbReference>
<keyword evidence="2" id="KW-0436">Ligase</keyword>
<dbReference type="AlphaFoldDB" id="A0A9P5XJW9"/>
<evidence type="ECO:0000313" key="7">
    <source>
        <dbReference type="EMBL" id="KAF9451737.1"/>
    </source>
</evidence>
<dbReference type="Pfam" id="PF00501">
    <property type="entry name" value="AMP-binding"/>
    <property type="match status" value="1"/>
</dbReference>
<gene>
    <name evidence="7" type="ORF">P691DRAFT_698764</name>
</gene>
<dbReference type="GO" id="GO:0006629">
    <property type="term" value="P:lipid metabolic process"/>
    <property type="evidence" value="ECO:0007669"/>
    <property type="project" value="InterPro"/>
</dbReference>
<evidence type="ECO:0000259" key="6">
    <source>
        <dbReference type="Pfam" id="PF16177"/>
    </source>
</evidence>
<dbReference type="Gene3D" id="3.30.300.30">
    <property type="match status" value="1"/>
</dbReference>
<evidence type="ECO:0000259" key="5">
    <source>
        <dbReference type="Pfam" id="PF00501"/>
    </source>
</evidence>